<keyword evidence="2 22" id="KW-0121">Carboxypeptidase</keyword>
<feature type="glycosylation site" description="N-linked (GlcNAc...) asparagine" evidence="19">
    <location>
        <position position="161"/>
    </location>
</feature>
<dbReference type="PANTHER" id="PTHR10514">
    <property type="entry name" value="ANGIOTENSIN-CONVERTING ENZYME"/>
    <property type="match status" value="1"/>
</dbReference>
<dbReference type="Gene3D" id="1.10.1370.30">
    <property type="match status" value="1"/>
</dbReference>
<feature type="active site" description="Proton acceptor 2" evidence="15">
    <location>
        <position position="465"/>
    </location>
</feature>
<comment type="caution">
    <text evidence="24">The sequence shown here is derived from an EMBL/GenBank/DDBJ whole genome shotgun (WGS) entry which is preliminary data.</text>
</comment>
<feature type="glycosylation site" description="N-linked (GlcNAc...) asparagine" evidence="14">
    <location>
        <position position="127"/>
    </location>
</feature>
<dbReference type="EMBL" id="JAWQEG010000685">
    <property type="protein sequence ID" value="KAK3886579.1"/>
    <property type="molecule type" value="Genomic_DNA"/>
</dbReference>
<dbReference type="GO" id="GO:0005886">
    <property type="term" value="C:plasma membrane"/>
    <property type="evidence" value="ECO:0007669"/>
    <property type="project" value="TreeGrafter"/>
</dbReference>
<dbReference type="PROSITE" id="PS52011">
    <property type="entry name" value="PEPTIDASE_M2"/>
    <property type="match status" value="1"/>
</dbReference>
<comment type="similarity">
    <text evidence="1 21 22">Belongs to the peptidase M2 family.</text>
</comment>
<feature type="glycosylation site" description="N-linked (GlcNAc...) asparagine; partial" evidence="14">
    <location>
        <position position="668"/>
    </location>
</feature>
<evidence type="ECO:0000256" key="10">
    <source>
        <dbReference type="ARBA" id="ARBA00023180"/>
    </source>
</evidence>
<keyword evidence="9 18" id="KW-1015">Disulfide bond</keyword>
<keyword evidence="6 22" id="KW-0378">Hydrolase</keyword>
<feature type="binding site" evidence="20">
    <location>
        <position position="468"/>
    </location>
    <ligand>
        <name>Zn(2+)</name>
        <dbReference type="ChEBI" id="CHEBI:29105"/>
        <label>2</label>
        <note>catalytic</note>
    </ligand>
</feature>
<protein>
    <recommendedName>
        <fullName evidence="12 22">Angiotensin-converting enzyme</fullName>
        <ecNumber evidence="22">3.4.-.-</ecNumber>
    </recommendedName>
</protein>
<keyword evidence="3 22" id="KW-0645">Protease</keyword>
<evidence type="ECO:0000256" key="19">
    <source>
        <dbReference type="PIRSR" id="PIRSR601548-5"/>
    </source>
</evidence>
<evidence type="ECO:0000313" key="25">
    <source>
        <dbReference type="Proteomes" id="UP001286313"/>
    </source>
</evidence>
<evidence type="ECO:0000256" key="22">
    <source>
        <dbReference type="RuleBase" id="RU361144"/>
    </source>
</evidence>
<keyword evidence="23" id="KW-0812">Transmembrane</keyword>
<feature type="binding site" evidence="16">
    <location>
        <position position="306"/>
    </location>
    <ligand>
        <name>chloride</name>
        <dbReference type="ChEBI" id="CHEBI:17996"/>
        <label>1</label>
    </ligand>
</feature>
<dbReference type="GO" id="GO:0006508">
    <property type="term" value="P:proteolysis"/>
    <property type="evidence" value="ECO:0007669"/>
    <property type="project" value="UniProtKB-KW"/>
</dbReference>
<sequence>MVASRVVGVVMGVACVVAGVVLAVVMLVLFSNNKKETEEGGIMSGRQKQLLADMASRRMVVVMTCVVVLLVLVGVPVGVQSAIFSDKGTEGTNTNEAEAIDFLGRYDREAGQMCNKFMEASWNYNTNVTDFNKRVMLQQQMIWSDFHRTKWNEATNFAWKNFTTPTVRRMFSFLTVLGKAALPRDKLKELTGLLQEMKTTYSVAKICRYDARLRRLPSGDYDYDAEFEADDDNQIGCIPTLPLEPHLTQMMANSRDPDELRYLWRAWREAAGKPIRQKYLRFVELSNEAARLNGFSDAGEYWRSDYEIDGFREEVEELWQKLSPLYQQLHAYVRAKLVEKYGEEVVPRRGPIPAHLLGNMWAQTWTNVLDITIPYPGRTSVDVTNALRIQGYSPLAMFRLAEEFFTSLGLEPMPQTFWQRSMIQKPTDREVVCHASAWDFCNGRDYRIKQCTEVTMEHLVTTHHEMGHIQYDLLYRNQPFIFRDGANPGFHEAVGDVLALSASTPRHLQSVGLLGNVDDSYETDINFLFAMALDKIAFLPFGYLMDQWRWEVFSGDTTSSNLNNRWWELRLGVQGVSPPVPRTEEDFDPGAKFHVPANVPYVRYFVSFVVQFQFHAELCKAAGHEGPLHRCDIYRSVKAGRLLRNVLSLGKSRPWTEALSVLTSGRTNKLDVEPILEYFGPLRTWLESQNRGELIGWRENEAIVLQVTRSNASLITGAVLAVIALVLLVALVIIAFRRCRRGGNKNFNTASQGS</sequence>
<evidence type="ECO:0000256" key="13">
    <source>
        <dbReference type="PIRSR" id="PIRSR601548-1"/>
    </source>
</evidence>
<keyword evidence="5" id="KW-0732">Signal</keyword>
<feature type="binding site" evidence="17">
    <location>
        <position position="464"/>
    </location>
    <ligand>
        <name>Zn(2+)</name>
        <dbReference type="ChEBI" id="CHEBI:29105"/>
        <label>1</label>
        <note>catalytic</note>
    </ligand>
</feature>
<feature type="disulfide bond" evidence="18">
    <location>
        <begin position="619"/>
        <end position="631"/>
    </location>
</feature>
<feature type="active site" description="Proton acceptor 1" evidence="13">
    <location>
        <position position="465"/>
    </location>
</feature>
<feature type="active site" description="Proton donor 2" evidence="15">
    <location>
        <position position="594"/>
    </location>
</feature>
<dbReference type="GO" id="GO:0004180">
    <property type="term" value="F:carboxypeptidase activity"/>
    <property type="evidence" value="ECO:0007669"/>
    <property type="project" value="UniProtKB-KW"/>
</dbReference>
<dbReference type="PRINTS" id="PR00791">
    <property type="entry name" value="PEPDIPTASEA"/>
</dbReference>
<name>A0AAE1G7A4_PETCI</name>
<dbReference type="Proteomes" id="UP001286313">
    <property type="component" value="Unassembled WGS sequence"/>
</dbReference>
<feature type="binding site" evidence="17">
    <location>
        <position position="468"/>
    </location>
    <ligand>
        <name>Zn(2+)</name>
        <dbReference type="ChEBI" id="CHEBI:29105"/>
        <label>1</label>
        <note>catalytic</note>
    </ligand>
</feature>
<dbReference type="SUPFAM" id="SSF55486">
    <property type="entry name" value="Metalloproteases ('zincins'), catalytic domain"/>
    <property type="match status" value="1"/>
</dbReference>
<keyword evidence="4 17" id="KW-0479">Metal-binding</keyword>
<evidence type="ECO:0000256" key="5">
    <source>
        <dbReference type="ARBA" id="ARBA00022729"/>
    </source>
</evidence>
<evidence type="ECO:0000256" key="2">
    <source>
        <dbReference type="ARBA" id="ARBA00022645"/>
    </source>
</evidence>
<feature type="binding site" evidence="20">
    <location>
        <position position="492"/>
    </location>
    <ligand>
        <name>Zn(2+)</name>
        <dbReference type="ChEBI" id="CHEBI:29105"/>
        <label>2</label>
        <note>catalytic</note>
    </ligand>
</feature>
<keyword evidence="8 22" id="KW-0482">Metalloprotease</keyword>
<dbReference type="GO" id="GO:0008241">
    <property type="term" value="F:peptidyl-dipeptidase activity"/>
    <property type="evidence" value="ECO:0007669"/>
    <property type="project" value="UniProtKB-EC"/>
</dbReference>
<evidence type="ECO:0000256" key="9">
    <source>
        <dbReference type="ARBA" id="ARBA00023157"/>
    </source>
</evidence>
<dbReference type="FunFam" id="1.10.1370.30:FF:000004">
    <property type="entry name" value="Angiotensin-converting enzyme"/>
    <property type="match status" value="1"/>
</dbReference>
<feature type="transmembrane region" description="Helical" evidence="23">
    <location>
        <begin position="6"/>
        <end position="30"/>
    </location>
</feature>
<feature type="binding site" evidence="17">
    <location>
        <position position="492"/>
    </location>
    <ligand>
        <name>Zn(2+)</name>
        <dbReference type="ChEBI" id="CHEBI:29105"/>
        <label>1</label>
        <note>catalytic</note>
    </ligand>
</feature>
<evidence type="ECO:0000256" key="8">
    <source>
        <dbReference type="ARBA" id="ARBA00023049"/>
    </source>
</evidence>
<dbReference type="GO" id="GO:0046872">
    <property type="term" value="F:metal ion binding"/>
    <property type="evidence" value="ECO:0007669"/>
    <property type="project" value="UniProtKB-KW"/>
</dbReference>
<organism evidence="24 25">
    <name type="scientific">Petrolisthes cinctipes</name>
    <name type="common">Flat porcelain crab</name>
    <dbReference type="NCBI Taxonomy" id="88211"/>
    <lineage>
        <taxon>Eukaryota</taxon>
        <taxon>Metazoa</taxon>
        <taxon>Ecdysozoa</taxon>
        <taxon>Arthropoda</taxon>
        <taxon>Crustacea</taxon>
        <taxon>Multicrustacea</taxon>
        <taxon>Malacostraca</taxon>
        <taxon>Eumalacostraca</taxon>
        <taxon>Eucarida</taxon>
        <taxon>Decapoda</taxon>
        <taxon>Pleocyemata</taxon>
        <taxon>Anomura</taxon>
        <taxon>Galatheoidea</taxon>
        <taxon>Porcellanidae</taxon>
        <taxon>Petrolisthes</taxon>
    </lineage>
</organism>
<evidence type="ECO:0000256" key="15">
    <source>
        <dbReference type="PIRSR" id="PIRSR601548-11"/>
    </source>
</evidence>
<dbReference type="PANTHER" id="PTHR10514:SF45">
    <property type="entry name" value="ANGIOTENSIN-CONVERTING ENZYME"/>
    <property type="match status" value="1"/>
</dbReference>
<evidence type="ECO:0000256" key="17">
    <source>
        <dbReference type="PIRSR" id="PIRSR601548-3"/>
    </source>
</evidence>
<keyword evidence="23" id="KW-1133">Transmembrane helix</keyword>
<dbReference type="EC" id="3.4.-.-" evidence="22"/>
<evidence type="ECO:0000313" key="24">
    <source>
        <dbReference type="EMBL" id="KAK3886579.1"/>
    </source>
</evidence>
<feature type="binding site" evidence="16">
    <location>
        <position position="603"/>
    </location>
    <ligand>
        <name>chloride</name>
        <dbReference type="ChEBI" id="CHEBI:17996"/>
        <label>1</label>
    </ligand>
</feature>
<comment type="catalytic activity">
    <reaction evidence="11">
        <text>Release of a C-terminal dipeptide, oligopeptide-|-Xaa-Yaa, when Xaa is not Pro, and Yaa is neither Asp nor Glu. Thus, conversion of angiotensin I to angiotensin II, with increase in vasoconstrictor activity, but no action on angiotensin II.</text>
        <dbReference type="EC" id="3.4.15.1"/>
    </reaction>
</comment>
<evidence type="ECO:0000256" key="18">
    <source>
        <dbReference type="PIRSR" id="PIRSR601548-4"/>
    </source>
</evidence>
<feature type="transmembrane region" description="Helical" evidence="23">
    <location>
        <begin position="59"/>
        <end position="79"/>
    </location>
</feature>
<feature type="disulfide bond" evidence="18 21">
    <location>
        <begin position="433"/>
        <end position="451"/>
    </location>
</feature>
<comment type="caution">
    <text evidence="21">Lacks conserved residue(s) required for the propagation of feature annotation.</text>
</comment>
<keyword evidence="25" id="KW-1185">Reference proteome</keyword>
<gene>
    <name evidence="24" type="ORF">Pcinc_009227</name>
</gene>
<dbReference type="InterPro" id="IPR001548">
    <property type="entry name" value="Peptidase_M2"/>
</dbReference>
<accession>A0AAE1G7A4</accession>
<evidence type="ECO:0000256" key="4">
    <source>
        <dbReference type="ARBA" id="ARBA00022723"/>
    </source>
</evidence>
<evidence type="ECO:0000256" key="6">
    <source>
        <dbReference type="ARBA" id="ARBA00022801"/>
    </source>
</evidence>
<evidence type="ECO:0000256" key="16">
    <source>
        <dbReference type="PIRSR" id="PIRSR601548-2"/>
    </source>
</evidence>
<comment type="cofactor">
    <cofactor evidence="22">
        <name>Zn(2+)</name>
        <dbReference type="ChEBI" id="CHEBI:29105"/>
    </cofactor>
    <text evidence="22">Binds 1 zinc ion per subunit.</text>
</comment>
<evidence type="ECO:0000256" key="3">
    <source>
        <dbReference type="ARBA" id="ARBA00022670"/>
    </source>
</evidence>
<evidence type="ECO:0000256" key="11">
    <source>
        <dbReference type="ARBA" id="ARBA00036868"/>
    </source>
</evidence>
<dbReference type="GO" id="GO:0008237">
    <property type="term" value="F:metallopeptidase activity"/>
    <property type="evidence" value="ECO:0007669"/>
    <property type="project" value="UniProtKB-KW"/>
</dbReference>
<feature type="disulfide bond" evidence="18">
    <location>
        <begin position="207"/>
        <end position="237"/>
    </location>
</feature>
<evidence type="ECO:0000256" key="7">
    <source>
        <dbReference type="ARBA" id="ARBA00022833"/>
    </source>
</evidence>
<evidence type="ECO:0000256" key="14">
    <source>
        <dbReference type="PIRSR" id="PIRSR601548-10"/>
    </source>
</evidence>
<dbReference type="AlphaFoldDB" id="A0AAE1G7A4"/>
<feature type="active site" description="Proton donor 1" evidence="13">
    <location>
        <position position="594"/>
    </location>
</feature>
<feature type="transmembrane region" description="Helical" evidence="23">
    <location>
        <begin position="714"/>
        <end position="736"/>
    </location>
</feature>
<evidence type="ECO:0000256" key="12">
    <source>
        <dbReference type="ARBA" id="ARBA00039858"/>
    </source>
</evidence>
<evidence type="ECO:0000256" key="23">
    <source>
        <dbReference type="SAM" id="Phobius"/>
    </source>
</evidence>
<reference evidence="24" key="1">
    <citation type="submission" date="2023-10" db="EMBL/GenBank/DDBJ databases">
        <title>Genome assemblies of two species of porcelain crab, Petrolisthes cinctipes and Petrolisthes manimaculis (Anomura: Porcellanidae).</title>
        <authorList>
            <person name="Angst P."/>
        </authorList>
    </citation>
    <scope>NUCLEOTIDE SEQUENCE</scope>
    <source>
        <strain evidence="24">PB745_01</strain>
        <tissue evidence="24">Gill</tissue>
    </source>
</reference>
<dbReference type="CDD" id="cd06461">
    <property type="entry name" value="M2_ACE"/>
    <property type="match status" value="1"/>
</dbReference>
<evidence type="ECO:0000256" key="21">
    <source>
        <dbReference type="PROSITE-ProRule" id="PRU01355"/>
    </source>
</evidence>
<dbReference type="Pfam" id="PF01401">
    <property type="entry name" value="Peptidase_M2"/>
    <property type="match status" value="1"/>
</dbReference>
<evidence type="ECO:0000256" key="1">
    <source>
        <dbReference type="ARBA" id="ARBA00008139"/>
    </source>
</evidence>
<proteinExistence type="inferred from homology"/>
<keyword evidence="10 14" id="KW-0325">Glycoprotein</keyword>
<keyword evidence="23" id="KW-0472">Membrane</keyword>
<keyword evidence="7 17" id="KW-0862">Zinc</keyword>
<feature type="binding site" evidence="20">
    <location>
        <position position="464"/>
    </location>
    <ligand>
        <name>Zn(2+)</name>
        <dbReference type="ChEBI" id="CHEBI:29105"/>
        <label>2</label>
        <note>catalytic</note>
    </ligand>
</feature>
<evidence type="ECO:0000256" key="20">
    <source>
        <dbReference type="PIRSR" id="PIRSR601548-8"/>
    </source>
</evidence>